<organism evidence="2 3">
    <name type="scientific">Brevundimonas vesicularis</name>
    <name type="common">Pseudomonas vesicularis</name>
    <dbReference type="NCBI Taxonomy" id="41276"/>
    <lineage>
        <taxon>Bacteria</taxon>
        <taxon>Pseudomonadati</taxon>
        <taxon>Pseudomonadota</taxon>
        <taxon>Alphaproteobacteria</taxon>
        <taxon>Caulobacterales</taxon>
        <taxon>Caulobacteraceae</taxon>
        <taxon>Brevundimonas</taxon>
    </lineage>
</organism>
<evidence type="ECO:0008006" key="4">
    <source>
        <dbReference type="Google" id="ProtNLM"/>
    </source>
</evidence>
<protein>
    <recommendedName>
        <fullName evidence="4">Phage tail tape measure protein</fullName>
    </recommendedName>
</protein>
<dbReference type="KEGG" id="bvc:CEP68_06285"/>
<feature type="region of interest" description="Disordered" evidence="1">
    <location>
        <begin position="255"/>
        <end position="286"/>
    </location>
</feature>
<feature type="compositionally biased region" description="Polar residues" evidence="1">
    <location>
        <begin position="710"/>
        <end position="719"/>
    </location>
</feature>
<dbReference type="AlphaFoldDB" id="A0A1Z3U7K0"/>
<feature type="region of interest" description="Disordered" evidence="1">
    <location>
        <begin position="699"/>
        <end position="719"/>
    </location>
</feature>
<reference evidence="3" key="1">
    <citation type="submission" date="2017-06" db="EMBL/GenBank/DDBJ databases">
        <title>FDA dAtabase for Regulatory Grade micrObial Sequences (FDA-ARGOS): Supporting development and validation of Infectious Disease Dx tests.</title>
        <authorList>
            <person name="Minogue T."/>
            <person name="Wolcott M."/>
            <person name="Wasieloski L."/>
            <person name="Aguilar W."/>
            <person name="Moore D."/>
            <person name="Tallon L."/>
            <person name="Sadzewicz L."/>
            <person name="Sengamalay N."/>
            <person name="Ott S."/>
            <person name="Godinez A."/>
            <person name="Nagaraj S."/>
            <person name="Nadendla S."/>
            <person name="Geyer C."/>
            <person name="Sichtig H."/>
        </authorList>
    </citation>
    <scope>NUCLEOTIDE SEQUENCE [LARGE SCALE GENOMIC DNA]</scope>
    <source>
        <strain evidence="3">FDAARGOS_289</strain>
    </source>
</reference>
<accession>A0A1Z3U7K0</accession>
<evidence type="ECO:0000313" key="2">
    <source>
        <dbReference type="EMBL" id="ASE39140.2"/>
    </source>
</evidence>
<name>A0A1Z3U7K0_BREVE</name>
<sequence length="719" mass="77113">MTDAADRIGVGTEALQQWRYVADEAGVPVQALEADLEKLNGMLGKFKMGIGDAKLKPWFQELGISKSDLDSITTADQLMMMLADRLGQITDRSKQVAAARAFGIEASLPALRQGEQGLQDLMDRAKELGLVLDSETVAKLDAADRKAELAGQQLKTLANAGAEPLATAMANLGGWVANVITQFGRMEGQSPRWLQTMSLLARSLGGPLLKFTPDFAGVKSRGPAALPTPGISMGEAGVDRDDPALMRQSRAVTAATARGGYQPQGHDAKGGGGGDGGAARRAAEAERKQREIERLYEQLDREVNSSRRDVTQERWAGDAPADRAQLAKSMAALERKERDDKIEEMRKDLEAKGAMDERRQLLFRQIADMNAEADALADNRIIEEQTKSEKEARLQAEQTYNDIQAEILSLASSNARTSDERRAIELDILDIAQRRQKADLEAAIEAEKEPAARARLVEALNNLPTLHQSQRDRVGRDNAGPFAAWRDAQMTGPQTQEWLQGEALDALDGMNKGLLDAWKNAEGAGDALNRMGRAGIDALGQIKDALLEVAIQQMIIQPLTNALFGGGGKSGGSGFLGNLMNNIMGSVGLGGSGKTPVKAGKARGGLNPSRGLVPVGEYGLELMDMPAGARIYDTERTERMLRDATGSGSAGRGTVVQPTLNMPVTVVNNGSEKLQATTRQTPDGIDVILEPMVRKAVGKMGSDGSLAKAHSQTPRGKTR</sequence>
<dbReference type="Proteomes" id="UP000197050">
    <property type="component" value="Chromosome"/>
</dbReference>
<proteinExistence type="predicted"/>
<evidence type="ECO:0000256" key="1">
    <source>
        <dbReference type="SAM" id="MobiDB-lite"/>
    </source>
</evidence>
<gene>
    <name evidence="2" type="ORF">CEP68_06285</name>
</gene>
<dbReference type="EMBL" id="CP022048">
    <property type="protein sequence ID" value="ASE39140.2"/>
    <property type="molecule type" value="Genomic_DNA"/>
</dbReference>
<evidence type="ECO:0000313" key="3">
    <source>
        <dbReference type="Proteomes" id="UP000197050"/>
    </source>
</evidence>